<protein>
    <submittedName>
        <fullName evidence="4">Uncharacterized protein</fullName>
    </submittedName>
</protein>
<feature type="domain" description="Type 4 fimbrial biogenesis protein PilX N-terminal" evidence="3">
    <location>
        <begin position="67"/>
        <end position="115"/>
    </location>
</feature>
<dbReference type="InterPro" id="IPR025746">
    <property type="entry name" value="PilX_N_dom"/>
</dbReference>
<dbReference type="EMBL" id="CP020370">
    <property type="protein sequence ID" value="AUB84361.1"/>
    <property type="molecule type" value="Genomic_DNA"/>
</dbReference>
<keyword evidence="1" id="KW-0472">Membrane</keyword>
<dbReference type="AlphaFoldDB" id="A0A2K8UGX3"/>
<dbReference type="InterPro" id="IPR025205">
    <property type="entry name" value="PilX/PilW_C"/>
</dbReference>
<gene>
    <name evidence="4" type="ORF">THSYN_27775</name>
</gene>
<name>A0A2K8UGX3_9GAMM</name>
<feature type="transmembrane region" description="Helical" evidence="1">
    <location>
        <begin position="68"/>
        <end position="88"/>
    </location>
</feature>
<keyword evidence="1" id="KW-0812">Transmembrane</keyword>
<sequence length="262" mass="27052">MTGSNQPATPSRPRRASICCPPPGSVAAPKAGAFAIRRRSPCHIPAPGSEPWCQLSSSPAGAPASARGAVLIVSLIVLLIMVILGVSGMRTSVLQELMAGHSKETNSAFQAAEAGTQTALTHLAALRVPPRIKERGASVAWTGTSFLIWAACEGQDFAKPATASFDPCATLNTVVAGWGSYVSGGAATLAGQAINAVSGSPLTGIGTTTQPHFIIESRYVPPLEPEKASARKGFHYFTVSAVGFDPGTNSRAILQTTITKLF</sequence>
<dbReference type="KEGG" id="tsy:THSYN_27775"/>
<feature type="domain" description="PilX/PilW C-terminal" evidence="2">
    <location>
        <begin position="173"/>
        <end position="260"/>
    </location>
</feature>
<evidence type="ECO:0000259" key="2">
    <source>
        <dbReference type="Pfam" id="PF13681"/>
    </source>
</evidence>
<evidence type="ECO:0000259" key="3">
    <source>
        <dbReference type="Pfam" id="PF14341"/>
    </source>
</evidence>
<keyword evidence="5" id="KW-1185">Reference proteome</keyword>
<reference evidence="4 5" key="1">
    <citation type="submission" date="2017-03" db="EMBL/GenBank/DDBJ databases">
        <title>Complete genome sequence of Candidatus 'Thiodictyon syntrophicum' sp. nov. strain Cad16T, a photolithoautotroph purple sulfur bacterium isolated from an alpine meromictic lake.</title>
        <authorList>
            <person name="Luedin S.M."/>
            <person name="Pothier J.F."/>
            <person name="Danza F."/>
            <person name="Storelli N."/>
            <person name="Wittwer M."/>
            <person name="Tonolla M."/>
        </authorList>
    </citation>
    <scope>NUCLEOTIDE SEQUENCE [LARGE SCALE GENOMIC DNA]</scope>
    <source>
        <strain evidence="4 5">Cad16T</strain>
    </source>
</reference>
<organism evidence="4 5">
    <name type="scientific">Candidatus Thiodictyon syntrophicum</name>
    <dbReference type="NCBI Taxonomy" id="1166950"/>
    <lineage>
        <taxon>Bacteria</taxon>
        <taxon>Pseudomonadati</taxon>
        <taxon>Pseudomonadota</taxon>
        <taxon>Gammaproteobacteria</taxon>
        <taxon>Chromatiales</taxon>
        <taxon>Chromatiaceae</taxon>
        <taxon>Thiodictyon</taxon>
    </lineage>
</organism>
<dbReference type="Pfam" id="PF13681">
    <property type="entry name" value="PilX"/>
    <property type="match status" value="1"/>
</dbReference>
<proteinExistence type="predicted"/>
<dbReference type="Proteomes" id="UP000232638">
    <property type="component" value="Chromosome"/>
</dbReference>
<evidence type="ECO:0000313" key="5">
    <source>
        <dbReference type="Proteomes" id="UP000232638"/>
    </source>
</evidence>
<keyword evidence="1" id="KW-1133">Transmembrane helix</keyword>
<evidence type="ECO:0000313" key="4">
    <source>
        <dbReference type="EMBL" id="AUB84361.1"/>
    </source>
</evidence>
<dbReference type="Pfam" id="PF14341">
    <property type="entry name" value="PilX_N"/>
    <property type="match status" value="1"/>
</dbReference>
<accession>A0A2K8UGX3</accession>
<evidence type="ECO:0000256" key="1">
    <source>
        <dbReference type="SAM" id="Phobius"/>
    </source>
</evidence>